<evidence type="ECO:0000313" key="1">
    <source>
        <dbReference type="EMBL" id="RAV07777.1"/>
    </source>
</evidence>
<dbReference type="OrthoDB" id="4350726at2"/>
<evidence type="ECO:0008006" key="3">
    <source>
        <dbReference type="Google" id="ProtNLM"/>
    </source>
</evidence>
<dbReference type="AlphaFoldDB" id="A0A329LSS8"/>
<dbReference type="InterPro" id="IPR044918">
    <property type="entry name" value="DUF3349_helical"/>
</dbReference>
<dbReference type="Gene3D" id="1.10.150.430">
    <property type="entry name" value="DUF3349, helical bundle"/>
    <property type="match status" value="1"/>
</dbReference>
<proteinExistence type="predicted"/>
<accession>A0A329LSS8</accession>
<name>A0A329LSS8_9MYCO</name>
<reference evidence="1 2" key="1">
    <citation type="submission" date="2018-06" db="EMBL/GenBank/DDBJ databases">
        <title>NTM in soil in Japan.</title>
        <authorList>
            <person name="Ohya K."/>
        </authorList>
    </citation>
    <scope>NUCLEOTIDE SEQUENCE [LARGE SCALE GENOMIC DNA]</scope>
    <source>
        <strain evidence="1 2">GF28</strain>
    </source>
</reference>
<dbReference type="InterPro" id="IPR021784">
    <property type="entry name" value="DUF3349"/>
</dbReference>
<sequence length="100" mass="10743">MSLGQRVVGMIAFLRAGRPRGAPDLGYAPLLALLPRRVTDEEITAIARRLLRSNRRAIDHADVDHADVGVAIIGVTDAMPSTTDVERVLVGMRSAGRQGD</sequence>
<dbReference type="Proteomes" id="UP000250915">
    <property type="component" value="Unassembled WGS sequence"/>
</dbReference>
<dbReference type="RefSeq" id="WP_112634152.1">
    <property type="nucleotide sequence ID" value="NZ_QMEV01000043.1"/>
</dbReference>
<organism evidence="1 2">
    <name type="scientific">Mycobacterium colombiense</name>
    <dbReference type="NCBI Taxonomy" id="339268"/>
    <lineage>
        <taxon>Bacteria</taxon>
        <taxon>Bacillati</taxon>
        <taxon>Actinomycetota</taxon>
        <taxon>Actinomycetes</taxon>
        <taxon>Mycobacteriales</taxon>
        <taxon>Mycobacteriaceae</taxon>
        <taxon>Mycobacterium</taxon>
        <taxon>Mycobacterium avium complex (MAC)</taxon>
    </lineage>
</organism>
<dbReference type="EMBL" id="QMEV01000043">
    <property type="protein sequence ID" value="RAV07777.1"/>
    <property type="molecule type" value="Genomic_DNA"/>
</dbReference>
<evidence type="ECO:0000313" key="2">
    <source>
        <dbReference type="Proteomes" id="UP000250915"/>
    </source>
</evidence>
<protein>
    <recommendedName>
        <fullName evidence="3">DUF3349 domain-containing protein</fullName>
    </recommendedName>
</protein>
<comment type="caution">
    <text evidence="1">The sequence shown here is derived from an EMBL/GenBank/DDBJ whole genome shotgun (WGS) entry which is preliminary data.</text>
</comment>
<gene>
    <name evidence="1" type="ORF">DQP57_18130</name>
</gene>
<dbReference type="Pfam" id="PF11829">
    <property type="entry name" value="DUF3349"/>
    <property type="match status" value="1"/>
</dbReference>